<evidence type="ECO:0000313" key="4">
    <source>
        <dbReference type="Proteomes" id="UP000502756"/>
    </source>
</evidence>
<keyword evidence="1" id="KW-0732">Signal</keyword>
<dbReference type="EMBL" id="CP053435">
    <property type="protein sequence ID" value="QJW89258.1"/>
    <property type="molecule type" value="Genomic_DNA"/>
</dbReference>
<dbReference type="KEGG" id="stae:HNV11_07560"/>
<dbReference type="InterPro" id="IPR041700">
    <property type="entry name" value="OMP_b-brl_3"/>
</dbReference>
<reference evidence="3 4" key="1">
    <citation type="submission" date="2020-05" db="EMBL/GenBank/DDBJ databases">
        <title>Genome sequencing of Spirosoma sp. TS118.</title>
        <authorList>
            <person name="Lee J.-H."/>
            <person name="Jeong S."/>
            <person name="Zhao L."/>
            <person name="Jung J.-H."/>
            <person name="Kim M.-K."/>
            <person name="Lim S."/>
        </authorList>
    </citation>
    <scope>NUCLEOTIDE SEQUENCE [LARGE SCALE GENOMIC DNA]</scope>
    <source>
        <strain evidence="3 4">TS118</strain>
    </source>
</reference>
<sequence>MKLILLFFCLFLTTSLFAQRTGAKAEIGGMVVDSASGKPLPLASVSLMNVRDSSYIMGTVTDGDGLFQLRSVAPGNYRLLVTFLGYRNRSGLITVASDVPAINVGILRMVEQSNQLQEVVVRQESPPIRVKQDTLEFNAGSFKTQPNAAVEELLRKLPGMEVSRDGTIKAQGQTVNRVLVDGKPFFGNDPKMATRNLPADIVDKVQLYDQSSDQSQFSGIDDGNRERTINITLKGDKRKGYFGQNSLGVGTARDGEANRYQGKLNLNRFNNRGDGDAAHGPGTQISLIGQANNLNQQNFTLGAGPAQGPVFVGGPEGGVPTGSQTPTNVIEVRAGGLNYRDKWGRRAEIAASYFLNQAITTTDQQSRRTSILPGRSLTIDQQNYSQHRQLTHRFNVRLDWVLDSLTSLRLTPSLSWLTTNFTSQLSSRSTLSGLDGPGLDGPGLKGQANPLVNTGETAYGSTGNGLIGYNNLLFMRKFRREGRTLSFNLNTILGDGETQAFNGSVNTFYDSTGTNPVSNRLNQRNQQTSSNQQNTLTVSYTEPISFTQKLELRYAYSTSINQADREVADRTEATGLYDRVNVPLSNQFHNLFAFHRAGATFQTQRLRARLALGLDLQQSLLQLDNRSADTSQRRQYVNLLPNALFSYTFSGNRNLRLQYRTRLMTPSITQLQPVIDNTNPLNVRVGNPQLAPEFYNTLMLIYNASKDQGSRSFSAFASLNQSNNRMATATTISPSGVQTTQPINAGGYWSANGSMAIGRTLQPSNLGLTFTTNVSLSRAVSFINDQRNQAKNASLGQGIRLQSNFSNSLEYGLSANLMYQTAAYSLPLRPSDPNQKTAFWSQYATADLFWKLPCRFVLTSDLTYTATTGRAAGYNQQFALWNVALARQFFKGDQGELRVQVFDLLNQNRSLVRNATDTYVEDVQSRILRRYLLVSFVYNLRKFGI</sequence>
<dbReference type="Pfam" id="PF13715">
    <property type="entry name" value="CarbopepD_reg_2"/>
    <property type="match status" value="1"/>
</dbReference>
<organism evidence="3 4">
    <name type="scientific">Spirosoma taeanense</name>
    <dbReference type="NCBI Taxonomy" id="2735870"/>
    <lineage>
        <taxon>Bacteria</taxon>
        <taxon>Pseudomonadati</taxon>
        <taxon>Bacteroidota</taxon>
        <taxon>Cytophagia</taxon>
        <taxon>Cytophagales</taxon>
        <taxon>Cytophagaceae</taxon>
        <taxon>Spirosoma</taxon>
    </lineage>
</organism>
<dbReference type="InterPro" id="IPR008969">
    <property type="entry name" value="CarboxyPept-like_regulatory"/>
</dbReference>
<dbReference type="SUPFAM" id="SSF56935">
    <property type="entry name" value="Porins"/>
    <property type="match status" value="1"/>
</dbReference>
<keyword evidence="4" id="KW-1185">Reference proteome</keyword>
<dbReference type="Proteomes" id="UP000502756">
    <property type="component" value="Chromosome"/>
</dbReference>
<proteinExistence type="predicted"/>
<feature type="signal peptide" evidence="1">
    <location>
        <begin position="1"/>
        <end position="18"/>
    </location>
</feature>
<name>A0A6M5Y3Y5_9BACT</name>
<protein>
    <submittedName>
        <fullName evidence="3">TonB-dependent receptor</fullName>
    </submittedName>
</protein>
<evidence type="ECO:0000259" key="2">
    <source>
        <dbReference type="Pfam" id="PF14905"/>
    </source>
</evidence>
<dbReference type="AlphaFoldDB" id="A0A6M5Y3Y5"/>
<dbReference type="SUPFAM" id="SSF49464">
    <property type="entry name" value="Carboxypeptidase regulatory domain-like"/>
    <property type="match status" value="1"/>
</dbReference>
<evidence type="ECO:0000256" key="1">
    <source>
        <dbReference type="SAM" id="SignalP"/>
    </source>
</evidence>
<gene>
    <name evidence="3" type="ORF">HNV11_07560</name>
</gene>
<dbReference type="Gene3D" id="2.60.40.1120">
    <property type="entry name" value="Carboxypeptidase-like, regulatory domain"/>
    <property type="match status" value="1"/>
</dbReference>
<evidence type="ECO:0000313" key="3">
    <source>
        <dbReference type="EMBL" id="QJW89258.1"/>
    </source>
</evidence>
<dbReference type="RefSeq" id="WP_171739094.1">
    <property type="nucleotide sequence ID" value="NZ_CP053435.1"/>
</dbReference>
<feature type="domain" description="Outer membrane protein beta-barrel" evidence="2">
    <location>
        <begin position="476"/>
        <end position="938"/>
    </location>
</feature>
<dbReference type="Pfam" id="PF14905">
    <property type="entry name" value="OMP_b-brl_3"/>
    <property type="match status" value="1"/>
</dbReference>
<feature type="chain" id="PRO_5026786212" evidence="1">
    <location>
        <begin position="19"/>
        <end position="945"/>
    </location>
</feature>
<keyword evidence="3" id="KW-0675">Receptor</keyword>
<accession>A0A6M5Y3Y5</accession>